<evidence type="ECO:0000313" key="2">
    <source>
        <dbReference type="EMBL" id="TWT97610.1"/>
    </source>
</evidence>
<name>A0A5C6ADW6_9BACT</name>
<accession>A0A5C6ADW6</accession>
<dbReference type="RefSeq" id="WP_146444536.1">
    <property type="nucleotide sequence ID" value="NZ_SJPR01000002.1"/>
</dbReference>
<dbReference type="Pfam" id="PF01370">
    <property type="entry name" value="Epimerase"/>
    <property type="match status" value="1"/>
</dbReference>
<dbReference type="PANTHER" id="PTHR48079:SF6">
    <property type="entry name" value="NAD(P)-BINDING DOMAIN-CONTAINING PROTEIN-RELATED"/>
    <property type="match status" value="1"/>
</dbReference>
<keyword evidence="3" id="KW-1185">Reference proteome</keyword>
<dbReference type="InterPro" id="IPR001509">
    <property type="entry name" value="Epimerase_deHydtase"/>
</dbReference>
<dbReference type="OrthoDB" id="9811425at2"/>
<keyword evidence="2" id="KW-0413">Isomerase</keyword>
<dbReference type="SUPFAM" id="SSF51735">
    <property type="entry name" value="NAD(P)-binding Rossmann-fold domains"/>
    <property type="match status" value="1"/>
</dbReference>
<evidence type="ECO:0000259" key="1">
    <source>
        <dbReference type="Pfam" id="PF01370"/>
    </source>
</evidence>
<organism evidence="2 3">
    <name type="scientific">Botrimarina colliarenosi</name>
    <dbReference type="NCBI Taxonomy" id="2528001"/>
    <lineage>
        <taxon>Bacteria</taxon>
        <taxon>Pseudomonadati</taxon>
        <taxon>Planctomycetota</taxon>
        <taxon>Planctomycetia</taxon>
        <taxon>Pirellulales</taxon>
        <taxon>Lacipirellulaceae</taxon>
        <taxon>Botrimarina</taxon>
    </lineage>
</organism>
<sequence length="343" mass="37222">MNVLITGASGFLGRSVTAAIVARGHSVIALVRDPERASTVLPSSVRLVEGDLRVPRSLAGALDGVDAVIHLAACVVGDDDEQLASSVVGAENLLAAMDAGGVRRLIYCGTLSVYDWRRAKSPLDEESPLESDLYTRDGYAISKTWQERIVRRWADAKGTQLTVLRPGFVWGAGNEETSGVGQPIGPLRIVFGGARPLPLTYVENCAAAFAEVLDSTMTIGQTYNVIDAARVTAWRHEGRYLRNTAAKGWRIYVPYLAGLTTARVATWFSRALYRGRGKLPGILTPCRYRARFRPLRFNADKLREAIGAFEAFDYDEAWRHCRLAPVGVATPTADTVVGEGVTA</sequence>
<dbReference type="GO" id="GO:0004029">
    <property type="term" value="F:aldehyde dehydrogenase (NAD+) activity"/>
    <property type="evidence" value="ECO:0007669"/>
    <property type="project" value="TreeGrafter"/>
</dbReference>
<dbReference type="Proteomes" id="UP000317421">
    <property type="component" value="Unassembled WGS sequence"/>
</dbReference>
<dbReference type="InterPro" id="IPR051783">
    <property type="entry name" value="NAD(P)-dependent_oxidoreduct"/>
</dbReference>
<dbReference type="GO" id="GO:0005737">
    <property type="term" value="C:cytoplasm"/>
    <property type="evidence" value="ECO:0007669"/>
    <property type="project" value="TreeGrafter"/>
</dbReference>
<comment type="caution">
    <text evidence="2">The sequence shown here is derived from an EMBL/GenBank/DDBJ whole genome shotgun (WGS) entry which is preliminary data.</text>
</comment>
<proteinExistence type="predicted"/>
<dbReference type="PANTHER" id="PTHR48079">
    <property type="entry name" value="PROTEIN YEEZ"/>
    <property type="match status" value="1"/>
</dbReference>
<dbReference type="Gene3D" id="3.40.50.720">
    <property type="entry name" value="NAD(P)-binding Rossmann-like Domain"/>
    <property type="match status" value="1"/>
</dbReference>
<dbReference type="InterPro" id="IPR036291">
    <property type="entry name" value="NAD(P)-bd_dom_sf"/>
</dbReference>
<gene>
    <name evidence="2" type="ORF">Pla108_17620</name>
</gene>
<feature type="domain" description="NAD-dependent epimerase/dehydratase" evidence="1">
    <location>
        <begin position="3"/>
        <end position="224"/>
    </location>
</feature>
<dbReference type="GO" id="GO:0016853">
    <property type="term" value="F:isomerase activity"/>
    <property type="evidence" value="ECO:0007669"/>
    <property type="project" value="UniProtKB-KW"/>
</dbReference>
<dbReference type="AlphaFoldDB" id="A0A5C6ADW6"/>
<evidence type="ECO:0000313" key="3">
    <source>
        <dbReference type="Proteomes" id="UP000317421"/>
    </source>
</evidence>
<reference evidence="2 3" key="1">
    <citation type="submission" date="2019-02" db="EMBL/GenBank/DDBJ databases">
        <title>Deep-cultivation of Planctomycetes and their phenomic and genomic characterization uncovers novel biology.</title>
        <authorList>
            <person name="Wiegand S."/>
            <person name="Jogler M."/>
            <person name="Boedeker C."/>
            <person name="Pinto D."/>
            <person name="Vollmers J."/>
            <person name="Rivas-Marin E."/>
            <person name="Kohn T."/>
            <person name="Peeters S.H."/>
            <person name="Heuer A."/>
            <person name="Rast P."/>
            <person name="Oberbeckmann S."/>
            <person name="Bunk B."/>
            <person name="Jeske O."/>
            <person name="Meyerdierks A."/>
            <person name="Storesund J.E."/>
            <person name="Kallscheuer N."/>
            <person name="Luecker S."/>
            <person name="Lage O.M."/>
            <person name="Pohl T."/>
            <person name="Merkel B.J."/>
            <person name="Hornburger P."/>
            <person name="Mueller R.-W."/>
            <person name="Bruemmer F."/>
            <person name="Labrenz M."/>
            <person name="Spormann A.M."/>
            <person name="Op Den Camp H."/>
            <person name="Overmann J."/>
            <person name="Amann R."/>
            <person name="Jetten M.S.M."/>
            <person name="Mascher T."/>
            <person name="Medema M.H."/>
            <person name="Devos D.P."/>
            <person name="Kaster A.-K."/>
            <person name="Ovreas L."/>
            <person name="Rohde M."/>
            <person name="Galperin M.Y."/>
            <person name="Jogler C."/>
        </authorList>
    </citation>
    <scope>NUCLEOTIDE SEQUENCE [LARGE SCALE GENOMIC DNA]</scope>
    <source>
        <strain evidence="2 3">Pla108</strain>
    </source>
</reference>
<dbReference type="EMBL" id="SJPR01000002">
    <property type="protein sequence ID" value="TWT97610.1"/>
    <property type="molecule type" value="Genomic_DNA"/>
</dbReference>
<protein>
    <submittedName>
        <fullName evidence="2">3 beta-hydroxysteroid dehydrogenase/Delta 5--&gt;4-isomerase</fullName>
    </submittedName>
</protein>